<comment type="similarity">
    <text evidence="2">Belongs to the bacterial solute-binding protein 1 family.</text>
</comment>
<dbReference type="PROSITE" id="PS51257">
    <property type="entry name" value="PROKAR_LIPOPROTEIN"/>
    <property type="match status" value="1"/>
</dbReference>
<dbReference type="Pfam" id="PF01547">
    <property type="entry name" value="SBP_bac_1"/>
    <property type="match status" value="1"/>
</dbReference>
<name>A0ABY5S390_9BACL</name>
<dbReference type="Gene3D" id="3.40.190.10">
    <property type="entry name" value="Periplasmic binding protein-like II"/>
    <property type="match status" value="1"/>
</dbReference>
<dbReference type="PANTHER" id="PTHR43649:SF31">
    <property type="entry name" value="SN-GLYCEROL-3-PHOSPHATE-BINDING PERIPLASMIC PROTEIN UGPB"/>
    <property type="match status" value="1"/>
</dbReference>
<evidence type="ECO:0000256" key="1">
    <source>
        <dbReference type="ARBA" id="ARBA00004196"/>
    </source>
</evidence>
<organism evidence="7 8">
    <name type="scientific">Paenibacillus spongiae</name>
    <dbReference type="NCBI Taxonomy" id="2909671"/>
    <lineage>
        <taxon>Bacteria</taxon>
        <taxon>Bacillati</taxon>
        <taxon>Bacillota</taxon>
        <taxon>Bacilli</taxon>
        <taxon>Bacillales</taxon>
        <taxon>Paenibacillaceae</taxon>
        <taxon>Paenibacillus</taxon>
    </lineage>
</organism>
<evidence type="ECO:0000313" key="7">
    <source>
        <dbReference type="EMBL" id="UVI28356.1"/>
    </source>
</evidence>
<feature type="signal peptide" evidence="6">
    <location>
        <begin position="1"/>
        <end position="22"/>
    </location>
</feature>
<feature type="chain" id="PRO_5045818408" evidence="6">
    <location>
        <begin position="23"/>
        <end position="467"/>
    </location>
</feature>
<proteinExistence type="inferred from homology"/>
<evidence type="ECO:0000256" key="5">
    <source>
        <dbReference type="SAM" id="MobiDB-lite"/>
    </source>
</evidence>
<evidence type="ECO:0000256" key="3">
    <source>
        <dbReference type="ARBA" id="ARBA00022448"/>
    </source>
</evidence>
<feature type="compositionally biased region" description="Low complexity" evidence="5">
    <location>
        <begin position="43"/>
        <end position="55"/>
    </location>
</feature>
<reference evidence="7" key="1">
    <citation type="submission" date="2022-01" db="EMBL/GenBank/DDBJ databases">
        <title>Paenibacillus spongiae sp. nov., isolated from marine sponge.</title>
        <authorList>
            <person name="Li Z."/>
            <person name="Zhang M."/>
        </authorList>
    </citation>
    <scope>NUCLEOTIDE SEQUENCE</scope>
    <source>
        <strain evidence="7">PHS-Z3</strain>
    </source>
</reference>
<keyword evidence="3" id="KW-0813">Transport</keyword>
<feature type="region of interest" description="Disordered" evidence="5">
    <location>
        <begin position="28"/>
        <end position="63"/>
    </location>
</feature>
<dbReference type="PANTHER" id="PTHR43649">
    <property type="entry name" value="ARABINOSE-BINDING PROTEIN-RELATED"/>
    <property type="match status" value="1"/>
</dbReference>
<evidence type="ECO:0000256" key="6">
    <source>
        <dbReference type="SAM" id="SignalP"/>
    </source>
</evidence>
<feature type="compositionally biased region" description="Polar residues" evidence="5">
    <location>
        <begin position="28"/>
        <end position="37"/>
    </location>
</feature>
<keyword evidence="4 6" id="KW-0732">Signal</keyword>
<dbReference type="EMBL" id="CP091430">
    <property type="protein sequence ID" value="UVI28356.1"/>
    <property type="molecule type" value="Genomic_DNA"/>
</dbReference>
<dbReference type="InterPro" id="IPR006059">
    <property type="entry name" value="SBP"/>
</dbReference>
<evidence type="ECO:0000313" key="8">
    <source>
        <dbReference type="Proteomes" id="UP001057877"/>
    </source>
</evidence>
<dbReference type="InterPro" id="IPR050490">
    <property type="entry name" value="Bact_solute-bd_prot1"/>
</dbReference>
<evidence type="ECO:0000256" key="4">
    <source>
        <dbReference type="ARBA" id="ARBA00022729"/>
    </source>
</evidence>
<evidence type="ECO:0000256" key="2">
    <source>
        <dbReference type="ARBA" id="ARBA00008520"/>
    </source>
</evidence>
<keyword evidence="8" id="KW-1185">Reference proteome</keyword>
<dbReference type="SUPFAM" id="SSF53850">
    <property type="entry name" value="Periplasmic binding protein-like II"/>
    <property type="match status" value="1"/>
</dbReference>
<comment type="subcellular location">
    <subcellularLocation>
        <location evidence="1">Cell envelope</location>
    </subcellularLocation>
</comment>
<dbReference type="Proteomes" id="UP001057877">
    <property type="component" value="Chromosome"/>
</dbReference>
<gene>
    <name evidence="7" type="ORF">L1F29_23280</name>
</gene>
<protein>
    <submittedName>
        <fullName evidence="7">Extracellular solute-binding protein</fullName>
    </submittedName>
</protein>
<sequence>MKRKGYISAVLAIMLLFTLALSACSKNESNGSETKNQGGAEKSGNTSTNNGTNDTPQDVPDEKKEPVTLKLLTWYVGQYQQEFDLFHKKYPWITIEPLVVGGDDAMMEKQAALVASGDSADLTWIQGLSTWTNEGLLEDLTPYIEVDKTIQEAKVSPGFLDAFKTGEERFAIPFSKIAEWIIVNKDLLKKKGMEMPANDWTYDDLLEMAKKATDPAAGEYGIAYDALFSQQFKWAMAVANGSAENLYFLNGDLTQSVAHTPAVLNDMRWIMELTTKWNVIPTADEAAKMGWDLNNSFLTGKALFTLGADWVLPGLKTEAKFEWDVLPMPKGKSKQVTTQILGPIGILKASKHKEEAFKWLSFQFELEAQKWMIENGSNTYVEHPDLEKYIDEVEMWKGKNTEAIKISTKMCCDLPGANVPDFTEYLSTVDNALTDMFRTGNGDVNGIIPAVEAWNKKTLVSRKLLGW</sequence>
<dbReference type="RefSeq" id="WP_258384444.1">
    <property type="nucleotide sequence ID" value="NZ_CP091430.1"/>
</dbReference>
<accession>A0ABY5S390</accession>